<dbReference type="EMBL" id="FNGV01000001">
    <property type="protein sequence ID" value="SDL38880.1"/>
    <property type="molecule type" value="Genomic_DNA"/>
</dbReference>
<dbReference type="Gene3D" id="3.20.20.80">
    <property type="entry name" value="Glycosidases"/>
    <property type="match status" value="1"/>
</dbReference>
<dbReference type="STRING" id="192904.SAMN04488514_101631"/>
<dbReference type="InterPro" id="IPR024749">
    <property type="entry name" value="Collagen-bd_put"/>
</dbReference>
<keyword evidence="1" id="KW-0812">Transmembrane</keyword>
<dbReference type="AlphaFoldDB" id="A0A1G9JMU6"/>
<evidence type="ECO:0000313" key="4">
    <source>
        <dbReference type="EMBL" id="SDL38880.1"/>
    </source>
</evidence>
<feature type="domain" description="Apiosidase-like catalytic" evidence="3">
    <location>
        <begin position="42"/>
        <end position="365"/>
    </location>
</feature>
<evidence type="ECO:0000259" key="3">
    <source>
        <dbReference type="Pfam" id="PF13204"/>
    </source>
</evidence>
<dbReference type="PANTHER" id="PTHR37836">
    <property type="entry name" value="LMO1036 PROTEIN"/>
    <property type="match status" value="1"/>
</dbReference>
<feature type="transmembrane region" description="Helical" evidence="1">
    <location>
        <begin position="12"/>
        <end position="34"/>
    </location>
</feature>
<accession>A0A1G9JMU6</accession>
<keyword evidence="5" id="KW-1185">Reference proteome</keyword>
<gene>
    <name evidence="4" type="ORF">SAMN04488514_101631</name>
</gene>
<dbReference type="Proteomes" id="UP000199440">
    <property type="component" value="Unassembled WGS sequence"/>
</dbReference>
<feature type="domain" description="Putative collagen-binding" evidence="2">
    <location>
        <begin position="368"/>
        <end position="469"/>
    </location>
</feature>
<dbReference type="PANTHER" id="PTHR37836:SF3">
    <property type="entry name" value="ENDOGLUCANASE"/>
    <property type="match status" value="1"/>
</dbReference>
<keyword evidence="1" id="KW-1133">Transmembrane helix</keyword>
<organism evidence="4 5">
    <name type="scientific">Kriegella aquimaris</name>
    <dbReference type="NCBI Taxonomy" id="192904"/>
    <lineage>
        <taxon>Bacteria</taxon>
        <taxon>Pseudomonadati</taxon>
        <taxon>Bacteroidota</taxon>
        <taxon>Flavobacteriia</taxon>
        <taxon>Flavobacteriales</taxon>
        <taxon>Flavobacteriaceae</taxon>
        <taxon>Kriegella</taxon>
    </lineage>
</organism>
<protein>
    <submittedName>
        <fullName evidence="4">Putative collagen-binding domain of a collagenase</fullName>
    </submittedName>
</protein>
<dbReference type="Pfam" id="PF12904">
    <property type="entry name" value="Collagen_bind_2"/>
    <property type="match status" value="1"/>
</dbReference>
<dbReference type="InterPro" id="IPR025277">
    <property type="entry name" value="Apiosidase-like_cat_dom"/>
</dbReference>
<sequence length="487" mass="55670">MKSHIDYKLKRGFSMCHWLSIVLIVMMTLCWSSGFSQYLKVSKNQRYLVTENEQPFFWMGDTAWELFHKLDLVEIEHYLMNRSAKGYTIIQAVILAECDGLTKPTPEGYLPLEKNNPLVTNEAYFEKIDKVVALAAKYNLYLALLPTWGSHAEDKEHPLFDNLSIFNPKSAFDYSKFLGNRYKSNWNIVWITGGDRIPEGNEGIWTNMIKGLRAGSAGKHLITYHINGGHSITEYPEIAEQLDFYMLQSGHGNALNPNYQMIEKDYAVMPAKPVIDGEPVYEDIPIAFNPVNGYNTDYQARRAMYWSVFAGGFGTTYGNNAVWQMNRDEYPPVLYPIQTWDKAIDAKGSFQVRHLKSLFKSRPYLERIPDQSLIIGDNSAQSDFKVATRDGTIGENDATYIMAYFPIVRGINIKTNVIRSEEIRAWYYDPRTGLAYLIGNYKNTGTFAPKWDKRIRESMGGSDWVLVIDDATKDYSPPGVILKNNSN</sequence>
<evidence type="ECO:0000259" key="2">
    <source>
        <dbReference type="Pfam" id="PF12904"/>
    </source>
</evidence>
<evidence type="ECO:0000256" key="1">
    <source>
        <dbReference type="SAM" id="Phobius"/>
    </source>
</evidence>
<dbReference type="Pfam" id="PF13204">
    <property type="entry name" value="Apiosidase"/>
    <property type="match status" value="1"/>
</dbReference>
<proteinExistence type="predicted"/>
<dbReference type="RefSeq" id="WP_089885160.1">
    <property type="nucleotide sequence ID" value="NZ_FNGV01000001.1"/>
</dbReference>
<reference evidence="4 5" key="1">
    <citation type="submission" date="2016-10" db="EMBL/GenBank/DDBJ databases">
        <authorList>
            <person name="de Groot N.N."/>
        </authorList>
    </citation>
    <scope>NUCLEOTIDE SEQUENCE [LARGE SCALE GENOMIC DNA]</scope>
    <source>
        <strain evidence="4 5">DSM 19886</strain>
    </source>
</reference>
<dbReference type="OrthoDB" id="59486at2"/>
<dbReference type="SUPFAM" id="SSF51445">
    <property type="entry name" value="(Trans)glycosidases"/>
    <property type="match status" value="1"/>
</dbReference>
<evidence type="ECO:0000313" key="5">
    <source>
        <dbReference type="Proteomes" id="UP000199440"/>
    </source>
</evidence>
<keyword evidence="1" id="KW-0472">Membrane</keyword>
<dbReference type="InterPro" id="IPR017853">
    <property type="entry name" value="GH"/>
</dbReference>
<name>A0A1G9JMU6_9FLAO</name>